<name>A0ABM4CNQ6_HYDVU</name>
<dbReference type="GeneID" id="136085825"/>
<organism evidence="1 2">
    <name type="scientific">Hydra vulgaris</name>
    <name type="common">Hydra</name>
    <name type="synonym">Hydra attenuata</name>
    <dbReference type="NCBI Taxonomy" id="6087"/>
    <lineage>
        <taxon>Eukaryota</taxon>
        <taxon>Metazoa</taxon>
        <taxon>Cnidaria</taxon>
        <taxon>Hydrozoa</taxon>
        <taxon>Hydroidolina</taxon>
        <taxon>Anthoathecata</taxon>
        <taxon>Aplanulata</taxon>
        <taxon>Hydridae</taxon>
        <taxon>Hydra</taxon>
    </lineage>
</organism>
<accession>A0ABM4CNQ6</accession>
<sequence>MTFFLSIIWQEKWVEPHANGSSKIQYGTVPTNWIEEEEGQEFIRWPCNTKDVEPHIKRCQNPGTNWLFFVLIQNFGSADSYISCDSIKTCSESESDHNPQLGKRKYNQIYSFAYQKQFEKRFANARKSKKKKSKDTETSEDEVCFSSTPFPKLDDNGSCVSSYSNSAANSSSEGLTCEKAINKEVCKDAGETDKDHISDQNVIKLQDKTAKDSDITTAIGKWLRMHGTL</sequence>
<proteinExistence type="predicted"/>
<keyword evidence="1" id="KW-1185">Reference proteome</keyword>
<evidence type="ECO:0000313" key="1">
    <source>
        <dbReference type="Proteomes" id="UP001652625"/>
    </source>
</evidence>
<evidence type="ECO:0000313" key="2">
    <source>
        <dbReference type="RefSeq" id="XP_065663463.1"/>
    </source>
</evidence>
<gene>
    <name evidence="2" type="primary">LOC136085825</name>
</gene>
<dbReference type="Proteomes" id="UP001652625">
    <property type="component" value="Chromosome 10"/>
</dbReference>
<dbReference type="RefSeq" id="XP_065663463.1">
    <property type="nucleotide sequence ID" value="XM_065807391.1"/>
</dbReference>
<reference evidence="2" key="1">
    <citation type="submission" date="2025-08" db="UniProtKB">
        <authorList>
            <consortium name="RefSeq"/>
        </authorList>
    </citation>
    <scope>IDENTIFICATION</scope>
</reference>
<protein>
    <submittedName>
        <fullName evidence="2">Uncharacterized protein LOC136085825</fullName>
    </submittedName>
</protein>